<evidence type="ECO:0000313" key="1">
    <source>
        <dbReference type="EMBL" id="OBJ38326.1"/>
    </source>
</evidence>
<organism evidence="1 2">
    <name type="scientific">Mycolicibacterium mucogenicum</name>
    <name type="common">Mycobacterium mucogenicum</name>
    <dbReference type="NCBI Taxonomy" id="56689"/>
    <lineage>
        <taxon>Bacteria</taxon>
        <taxon>Bacillati</taxon>
        <taxon>Actinomycetota</taxon>
        <taxon>Actinomycetes</taxon>
        <taxon>Mycobacteriales</taxon>
        <taxon>Mycobacteriaceae</taxon>
        <taxon>Mycolicibacterium</taxon>
    </lineage>
</organism>
<dbReference type="SUPFAM" id="SSF140453">
    <property type="entry name" value="EsxAB dimer-like"/>
    <property type="match status" value="1"/>
</dbReference>
<sequence length="107" mass="11802">MIAMDELRVDPIELRMTSDHLGVAADDHAMETARHREDFADGVARWRGGASSSVLRDVAERWETRHAQRQLGVNNLGQNVTTAAQRYAATDDESGKSIGSVPVIWSI</sequence>
<evidence type="ECO:0000313" key="2">
    <source>
        <dbReference type="Proteomes" id="UP000093898"/>
    </source>
</evidence>
<dbReference type="EMBL" id="LZLC01000202">
    <property type="protein sequence ID" value="OBJ38326.1"/>
    <property type="molecule type" value="Genomic_DNA"/>
</dbReference>
<evidence type="ECO:0008006" key="3">
    <source>
        <dbReference type="Google" id="ProtNLM"/>
    </source>
</evidence>
<name>A0A1A3GSG7_MYCMU</name>
<comment type="caution">
    <text evidence="1">The sequence shown here is derived from an EMBL/GenBank/DDBJ whole genome shotgun (WGS) entry which is preliminary data.</text>
</comment>
<dbReference type="Pfam" id="PF10824">
    <property type="entry name" value="T7SS_ESX_EspC"/>
    <property type="match status" value="1"/>
</dbReference>
<gene>
    <name evidence="1" type="ORF">A5630_30130</name>
</gene>
<dbReference type="GO" id="GO:0009306">
    <property type="term" value="P:protein secretion"/>
    <property type="evidence" value="ECO:0007669"/>
    <property type="project" value="InterPro"/>
</dbReference>
<dbReference type="OrthoDB" id="4763208at2"/>
<dbReference type="InterPro" id="IPR022536">
    <property type="entry name" value="EspC"/>
</dbReference>
<accession>A0A1A3GSG7</accession>
<protein>
    <recommendedName>
        <fullName evidence="3">WXG100 family type VII secretion target</fullName>
    </recommendedName>
</protein>
<dbReference type="InterPro" id="IPR036689">
    <property type="entry name" value="ESAT-6-like_sf"/>
</dbReference>
<dbReference type="AlphaFoldDB" id="A0A1A3GSG7"/>
<dbReference type="RefSeq" id="WP_064984336.1">
    <property type="nucleotide sequence ID" value="NZ_LZLC01000202.1"/>
</dbReference>
<dbReference type="Gene3D" id="1.10.287.1060">
    <property type="entry name" value="ESAT-6-like"/>
    <property type="match status" value="1"/>
</dbReference>
<proteinExistence type="predicted"/>
<dbReference type="Proteomes" id="UP000093898">
    <property type="component" value="Unassembled WGS sequence"/>
</dbReference>
<reference evidence="1 2" key="1">
    <citation type="submission" date="2016-06" db="EMBL/GenBank/DDBJ databases">
        <authorList>
            <person name="Kjaerup R.B."/>
            <person name="Dalgaard T.S."/>
            <person name="Juul-Madsen H.R."/>
        </authorList>
    </citation>
    <scope>NUCLEOTIDE SEQUENCE [LARGE SCALE GENOMIC DNA]</scope>
    <source>
        <strain evidence="1 2">1127319.6</strain>
    </source>
</reference>